<evidence type="ECO:0000313" key="2">
    <source>
        <dbReference type="Proteomes" id="UP000684084"/>
    </source>
</evidence>
<proteinExistence type="predicted"/>
<protein>
    <submittedName>
        <fullName evidence="1">Uncharacterized protein</fullName>
    </submittedName>
</protein>
<gene>
    <name evidence="1" type="ORF">CHRIB12_LOCUS11019</name>
</gene>
<dbReference type="AlphaFoldDB" id="A0A915Z8B9"/>
<sequence>MVFNVSHVSSLDSSIIEDVLGKPYIGPFSHKNIMISFGKLLGINKQEKTYASNSGFKCTHMEFPNHPCALWSRYKIFLNGFYFFSTRTTQSKNVGSSFIQRGGRAGSPSMATATGGTIQRTLNRMDQ</sequence>
<evidence type="ECO:0000313" key="1">
    <source>
        <dbReference type="EMBL" id="CAB5366904.1"/>
    </source>
</evidence>
<accession>A0A915Z8B9</accession>
<dbReference type="EMBL" id="CAGKOT010000023">
    <property type="protein sequence ID" value="CAB5366904.1"/>
    <property type="molecule type" value="Genomic_DNA"/>
</dbReference>
<organism evidence="1 2">
    <name type="scientific">Rhizophagus irregularis</name>
    <dbReference type="NCBI Taxonomy" id="588596"/>
    <lineage>
        <taxon>Eukaryota</taxon>
        <taxon>Fungi</taxon>
        <taxon>Fungi incertae sedis</taxon>
        <taxon>Mucoromycota</taxon>
        <taxon>Glomeromycotina</taxon>
        <taxon>Glomeromycetes</taxon>
        <taxon>Glomerales</taxon>
        <taxon>Glomeraceae</taxon>
        <taxon>Rhizophagus</taxon>
    </lineage>
</organism>
<name>A0A915Z8B9_9GLOM</name>
<comment type="caution">
    <text evidence="1">The sequence shown here is derived from an EMBL/GenBank/DDBJ whole genome shotgun (WGS) entry which is preliminary data.</text>
</comment>
<dbReference type="Proteomes" id="UP000684084">
    <property type="component" value="Unassembled WGS sequence"/>
</dbReference>
<dbReference type="OrthoDB" id="2380712at2759"/>
<reference evidence="1" key="1">
    <citation type="submission" date="2020-05" db="EMBL/GenBank/DDBJ databases">
        <authorList>
            <person name="Rincon C."/>
            <person name="Sanders R I."/>
            <person name="Robbins C."/>
            <person name="Chaturvedi A."/>
        </authorList>
    </citation>
    <scope>NUCLEOTIDE SEQUENCE</scope>
    <source>
        <strain evidence="1">CHB12</strain>
    </source>
</reference>